<organism evidence="1 2">
    <name type="scientific">Pseudanabaena cinerea FACHB-1277</name>
    <dbReference type="NCBI Taxonomy" id="2949581"/>
    <lineage>
        <taxon>Bacteria</taxon>
        <taxon>Bacillati</taxon>
        <taxon>Cyanobacteriota</taxon>
        <taxon>Cyanophyceae</taxon>
        <taxon>Pseudanabaenales</taxon>
        <taxon>Pseudanabaenaceae</taxon>
        <taxon>Pseudanabaena</taxon>
        <taxon>Pseudanabaena cinerea</taxon>
    </lineage>
</organism>
<accession>A0A926UWG6</accession>
<dbReference type="RefSeq" id="WP_190351750.1">
    <property type="nucleotide sequence ID" value="NZ_JACJPY010000049.1"/>
</dbReference>
<comment type="caution">
    <text evidence="1">The sequence shown here is derived from an EMBL/GenBank/DDBJ whole genome shotgun (WGS) entry which is preliminary data.</text>
</comment>
<protein>
    <submittedName>
        <fullName evidence="1">Uncharacterized protein</fullName>
    </submittedName>
</protein>
<dbReference type="Proteomes" id="UP000631421">
    <property type="component" value="Unassembled WGS sequence"/>
</dbReference>
<reference evidence="1" key="1">
    <citation type="journal article" date="2015" name="ISME J.">
        <title>Draft Genome Sequence of Streptomyces incarnatus NRRL8089, which Produces the Nucleoside Antibiotic Sinefungin.</title>
        <authorList>
            <person name="Oshima K."/>
            <person name="Hattori M."/>
            <person name="Shimizu H."/>
            <person name="Fukuda K."/>
            <person name="Nemoto M."/>
            <person name="Inagaki K."/>
            <person name="Tamura T."/>
        </authorList>
    </citation>
    <scope>NUCLEOTIDE SEQUENCE</scope>
    <source>
        <strain evidence="1">FACHB-1277</strain>
    </source>
</reference>
<dbReference type="AlphaFoldDB" id="A0A926UWG6"/>
<name>A0A926UWG6_9CYAN</name>
<evidence type="ECO:0000313" key="2">
    <source>
        <dbReference type="Proteomes" id="UP000631421"/>
    </source>
</evidence>
<proteinExistence type="predicted"/>
<sequence>MSKLAISLTAIFWAVPITSLFAEVPTSSLIAQTSTERAPLATYTGTMGATTISRSGASSTTARNDRRIVQATQGLKVSIQIDSYSSQSELNTIAVFKLSRTT</sequence>
<dbReference type="EMBL" id="JACJPY010000049">
    <property type="protein sequence ID" value="MBD2151332.1"/>
    <property type="molecule type" value="Genomic_DNA"/>
</dbReference>
<evidence type="ECO:0000313" key="1">
    <source>
        <dbReference type="EMBL" id="MBD2151332.1"/>
    </source>
</evidence>
<reference evidence="1" key="2">
    <citation type="submission" date="2020-08" db="EMBL/GenBank/DDBJ databases">
        <authorList>
            <person name="Chen M."/>
            <person name="Teng W."/>
            <person name="Zhao L."/>
            <person name="Hu C."/>
            <person name="Zhou Y."/>
            <person name="Han B."/>
            <person name="Song L."/>
            <person name="Shu W."/>
        </authorList>
    </citation>
    <scope>NUCLEOTIDE SEQUENCE</scope>
    <source>
        <strain evidence="1">FACHB-1277</strain>
    </source>
</reference>
<keyword evidence="2" id="KW-1185">Reference proteome</keyword>
<gene>
    <name evidence="1" type="ORF">H6F44_14550</name>
</gene>